<dbReference type="STRING" id="1503054.WT74_26580"/>
<evidence type="ECO:0000259" key="2">
    <source>
        <dbReference type="Pfam" id="PF00296"/>
    </source>
</evidence>
<keyword evidence="3" id="KW-0560">Oxidoreductase</keyword>
<keyword evidence="3" id="KW-0503">Monooxygenase</keyword>
<dbReference type="InterPro" id="IPR019949">
    <property type="entry name" value="CmoO-like"/>
</dbReference>
<proteinExistence type="predicted"/>
<dbReference type="PANTHER" id="PTHR30137">
    <property type="entry name" value="LUCIFERASE-LIKE MONOOXYGENASE"/>
    <property type="match status" value="1"/>
</dbReference>
<protein>
    <submittedName>
        <fullName evidence="3">Alkane 1-monooxygenase</fullName>
    </submittedName>
</protein>
<evidence type="ECO:0000313" key="4">
    <source>
        <dbReference type="Proteomes" id="UP000068603"/>
    </source>
</evidence>
<organism evidence="3">
    <name type="scientific">Burkholderia stagnalis</name>
    <dbReference type="NCBI Taxonomy" id="1503054"/>
    <lineage>
        <taxon>Bacteria</taxon>
        <taxon>Pseudomonadati</taxon>
        <taxon>Pseudomonadota</taxon>
        <taxon>Betaproteobacteria</taxon>
        <taxon>Burkholderiales</taxon>
        <taxon>Burkholderiaceae</taxon>
        <taxon>Burkholderia</taxon>
        <taxon>Burkholderia cepacia complex</taxon>
    </lineage>
</organism>
<name>A0A106PG03_9BURK</name>
<dbReference type="Pfam" id="PF00296">
    <property type="entry name" value="Bac_luciferase"/>
    <property type="match status" value="1"/>
</dbReference>
<dbReference type="AlphaFoldDB" id="A0A106PG03"/>
<gene>
    <name evidence="3" type="ORF">WT44_03185</name>
</gene>
<reference evidence="3 4" key="1">
    <citation type="submission" date="2015-11" db="EMBL/GenBank/DDBJ databases">
        <title>Expanding the genomic diversity of Burkholderia species for the development of highly accurate diagnostics.</title>
        <authorList>
            <person name="Sahl J."/>
            <person name="Keim P."/>
            <person name="Wagner D."/>
        </authorList>
    </citation>
    <scope>NUCLEOTIDE SEQUENCE [LARGE SCALE GENOMIC DNA]</scope>
    <source>
        <strain evidence="3 4">MSMB1960WGS</strain>
    </source>
</reference>
<dbReference type="InterPro" id="IPR050766">
    <property type="entry name" value="Bact_Lucif_Oxidored"/>
</dbReference>
<evidence type="ECO:0000313" key="3">
    <source>
        <dbReference type="EMBL" id="KWA67449.1"/>
    </source>
</evidence>
<dbReference type="GeneID" id="93056004"/>
<evidence type="ECO:0000256" key="1">
    <source>
        <dbReference type="ARBA" id="ARBA00007789"/>
    </source>
</evidence>
<dbReference type="SUPFAM" id="SSF51679">
    <property type="entry name" value="Bacterial luciferase-like"/>
    <property type="match status" value="1"/>
</dbReference>
<accession>A0A106PG03</accession>
<dbReference type="GO" id="GO:0016705">
    <property type="term" value="F:oxidoreductase activity, acting on paired donors, with incorporation or reduction of molecular oxygen"/>
    <property type="evidence" value="ECO:0007669"/>
    <property type="project" value="InterPro"/>
</dbReference>
<comment type="similarity">
    <text evidence="1">To bacterial alkanal monooxygenase alpha and beta chains.</text>
</comment>
<dbReference type="EMBL" id="LPHB01000012">
    <property type="protein sequence ID" value="KWA67449.1"/>
    <property type="molecule type" value="Genomic_DNA"/>
</dbReference>
<dbReference type="PANTHER" id="PTHR30137:SF20">
    <property type="entry name" value="N-ACETYL-S-ALKYLCYSTEINE MONOOXYGENASE"/>
    <property type="match status" value="1"/>
</dbReference>
<dbReference type="GO" id="GO:0004497">
    <property type="term" value="F:monooxygenase activity"/>
    <property type="evidence" value="ECO:0007669"/>
    <property type="project" value="UniProtKB-KW"/>
</dbReference>
<dbReference type="Proteomes" id="UP000068603">
    <property type="component" value="Unassembled WGS sequence"/>
</dbReference>
<sequence>MAYSLSLLDKSPIADGTSAADALRATVTLAQRAEQLGYRRFWVAEHHGAPGFASSAPEIVVAHLLAHTSRIRVGSGGVMLQHYSPFKVAETFKLLASLAPGRVDLGIGKAPGGLPLTTRALQWIHDKAKKPGFATQLEELDAFLGWGVAEDHPLAGALAMPAPPQPPERILLGGSPDSAELAARHGWRFCYAGHFNGDEANIERSLDAYRSAGGVRPLVALYAVAAPTRDEAEQLIGPLRIFKLQIAGGQSFNLGSAQAAADFARQSGATDYRIDELRPTVLADTPDQVHRALDALSRRLDVDEFVVDSPLTDYAARLASVERLGGALSTAPARAAGSSLFPETNP</sequence>
<dbReference type="RefSeq" id="WP_059958635.1">
    <property type="nucleotide sequence ID" value="NZ_CP156686.1"/>
</dbReference>
<feature type="domain" description="Luciferase-like" evidence="2">
    <location>
        <begin position="14"/>
        <end position="296"/>
    </location>
</feature>
<comment type="caution">
    <text evidence="3">The sequence shown here is derived from an EMBL/GenBank/DDBJ whole genome shotgun (WGS) entry which is preliminary data.</text>
</comment>
<dbReference type="InterPro" id="IPR036661">
    <property type="entry name" value="Luciferase-like_sf"/>
</dbReference>
<dbReference type="InterPro" id="IPR011251">
    <property type="entry name" value="Luciferase-like_dom"/>
</dbReference>
<dbReference type="Gene3D" id="3.20.20.30">
    <property type="entry name" value="Luciferase-like domain"/>
    <property type="match status" value="1"/>
</dbReference>
<dbReference type="NCBIfam" id="TIGR03558">
    <property type="entry name" value="oxido_grp_1"/>
    <property type="match status" value="1"/>
</dbReference>
<dbReference type="GO" id="GO:0005829">
    <property type="term" value="C:cytosol"/>
    <property type="evidence" value="ECO:0007669"/>
    <property type="project" value="TreeGrafter"/>
</dbReference>